<keyword evidence="4 6" id="KW-0238">DNA-binding</keyword>
<dbReference type="CDD" id="cd00073">
    <property type="entry name" value="H15"/>
    <property type="match status" value="1"/>
</dbReference>
<dbReference type="STRING" id="1094619.G4YXI9"/>
<dbReference type="InterPro" id="IPR005818">
    <property type="entry name" value="Histone_H1/H5_H15"/>
</dbReference>
<dbReference type="SMR" id="G4YXI9"/>
<dbReference type="PANTHER" id="PTHR11467">
    <property type="entry name" value="HISTONE H1"/>
    <property type="match status" value="1"/>
</dbReference>
<sequence>PSYFELIVDAIKELKERNGSSRQAIAKVVEAKKVNYASHHLNKALRTAVDAGKFIQVKGSYKLSPELRKPAATKKKSLKVSDKADKTVKKVAKVAKKSPTAKKAAAKKVAAKKAPAKKTAAKKAPAKKAAAKK</sequence>
<keyword evidence="5 6" id="KW-0539">Nucleus</keyword>
<evidence type="ECO:0000256" key="6">
    <source>
        <dbReference type="RuleBase" id="RU003894"/>
    </source>
</evidence>
<feature type="non-terminal residue" evidence="9">
    <location>
        <position position="133"/>
    </location>
</feature>
<keyword evidence="3 6" id="KW-0158">Chromosome</keyword>
<dbReference type="InterPro" id="IPR005819">
    <property type="entry name" value="H1/H5"/>
</dbReference>
<keyword evidence="10" id="KW-1185">Reference proteome</keyword>
<dbReference type="SUPFAM" id="SSF46785">
    <property type="entry name" value="Winged helix' DNA-binding domain"/>
    <property type="match status" value="1"/>
</dbReference>
<dbReference type="AlphaFoldDB" id="G4YXI9"/>
<dbReference type="GO" id="GO:0000786">
    <property type="term" value="C:nucleosome"/>
    <property type="evidence" value="ECO:0007669"/>
    <property type="project" value="InterPro"/>
</dbReference>
<protein>
    <recommendedName>
        <fullName evidence="8">H15 domain-containing protein</fullName>
    </recommendedName>
</protein>
<reference evidence="9 10" key="1">
    <citation type="journal article" date="2006" name="Science">
        <title>Phytophthora genome sequences uncover evolutionary origins and mechanisms of pathogenesis.</title>
        <authorList>
            <person name="Tyler B.M."/>
            <person name="Tripathy S."/>
            <person name="Zhang X."/>
            <person name="Dehal P."/>
            <person name="Jiang R.H."/>
            <person name="Aerts A."/>
            <person name="Arredondo F.D."/>
            <person name="Baxter L."/>
            <person name="Bensasson D."/>
            <person name="Beynon J.L."/>
            <person name="Chapman J."/>
            <person name="Damasceno C.M."/>
            <person name="Dorrance A.E."/>
            <person name="Dou D."/>
            <person name="Dickerman A.W."/>
            <person name="Dubchak I.L."/>
            <person name="Garbelotto M."/>
            <person name="Gijzen M."/>
            <person name="Gordon S.G."/>
            <person name="Govers F."/>
            <person name="Grunwald N.J."/>
            <person name="Huang W."/>
            <person name="Ivors K.L."/>
            <person name="Jones R.W."/>
            <person name="Kamoun S."/>
            <person name="Krampis K."/>
            <person name="Lamour K.H."/>
            <person name="Lee M.K."/>
            <person name="McDonald W.H."/>
            <person name="Medina M."/>
            <person name="Meijer H.J."/>
            <person name="Nordberg E.K."/>
            <person name="Maclean D.J."/>
            <person name="Ospina-Giraldo M.D."/>
            <person name="Morris P.F."/>
            <person name="Phuntumart V."/>
            <person name="Putnam N.H."/>
            <person name="Rash S."/>
            <person name="Rose J.K."/>
            <person name="Sakihama Y."/>
            <person name="Salamov A.A."/>
            <person name="Savidor A."/>
            <person name="Scheuring C.F."/>
            <person name="Smith B.M."/>
            <person name="Sobral B.W."/>
            <person name="Terry A."/>
            <person name="Torto-Alalibo T.A."/>
            <person name="Win J."/>
            <person name="Xu Z."/>
            <person name="Zhang H."/>
            <person name="Grigoriev I.V."/>
            <person name="Rokhsar D.S."/>
            <person name="Boore J.L."/>
        </authorList>
    </citation>
    <scope>NUCLEOTIDE SEQUENCE [LARGE SCALE GENOMIC DNA]</scope>
    <source>
        <strain evidence="9 10">P6497</strain>
    </source>
</reference>
<dbReference type="Gene3D" id="1.10.10.10">
    <property type="entry name" value="Winged helix-like DNA-binding domain superfamily/Winged helix DNA-binding domain"/>
    <property type="match status" value="1"/>
</dbReference>
<accession>G4YXI9</accession>
<dbReference type="EMBL" id="JH159152">
    <property type="protein sequence ID" value="EGZ23850.1"/>
    <property type="molecule type" value="Genomic_DNA"/>
</dbReference>
<proteinExistence type="inferred from homology"/>
<evidence type="ECO:0000259" key="8">
    <source>
        <dbReference type="PROSITE" id="PS51504"/>
    </source>
</evidence>
<dbReference type="InParanoid" id="G4YXI9"/>
<evidence type="ECO:0000313" key="10">
    <source>
        <dbReference type="Proteomes" id="UP000002640"/>
    </source>
</evidence>
<feature type="region of interest" description="Disordered" evidence="7">
    <location>
        <begin position="91"/>
        <end position="133"/>
    </location>
</feature>
<dbReference type="PRINTS" id="PR00624">
    <property type="entry name" value="HISTONEH5"/>
</dbReference>
<evidence type="ECO:0000256" key="5">
    <source>
        <dbReference type="ARBA" id="ARBA00023242"/>
    </source>
</evidence>
<comment type="similarity">
    <text evidence="6">Belongs to the histone H1/H5 family.</text>
</comment>
<evidence type="ECO:0000256" key="1">
    <source>
        <dbReference type="ARBA" id="ARBA00004123"/>
    </source>
</evidence>
<dbReference type="GO" id="GO:0003690">
    <property type="term" value="F:double-stranded DNA binding"/>
    <property type="evidence" value="ECO:0007669"/>
    <property type="project" value="TreeGrafter"/>
</dbReference>
<dbReference type="SMART" id="SM00526">
    <property type="entry name" value="H15"/>
    <property type="match status" value="1"/>
</dbReference>
<comment type="subcellular location">
    <subcellularLocation>
        <location evidence="2">Chromosome</location>
    </subcellularLocation>
    <subcellularLocation>
        <location evidence="1 6">Nucleus</location>
    </subcellularLocation>
</comment>
<dbReference type="PANTHER" id="PTHR11467:SF36">
    <property type="entry name" value="HISTONE 24-RELATED"/>
    <property type="match status" value="1"/>
</dbReference>
<dbReference type="InterPro" id="IPR036390">
    <property type="entry name" value="WH_DNA-bd_sf"/>
</dbReference>
<evidence type="ECO:0000313" key="9">
    <source>
        <dbReference type="EMBL" id="EGZ23850.1"/>
    </source>
</evidence>
<evidence type="ECO:0000256" key="2">
    <source>
        <dbReference type="ARBA" id="ARBA00004286"/>
    </source>
</evidence>
<dbReference type="Pfam" id="PF00538">
    <property type="entry name" value="Linker_histone"/>
    <property type="match status" value="1"/>
</dbReference>
<dbReference type="GO" id="GO:0030527">
    <property type="term" value="F:structural constituent of chromatin"/>
    <property type="evidence" value="ECO:0007669"/>
    <property type="project" value="InterPro"/>
</dbReference>
<feature type="non-terminal residue" evidence="9">
    <location>
        <position position="1"/>
    </location>
</feature>
<gene>
    <name evidence="9" type="ORF">PHYSODRAFT_386027</name>
</gene>
<dbReference type="PROSITE" id="PS51504">
    <property type="entry name" value="H15"/>
    <property type="match status" value="1"/>
</dbReference>
<dbReference type="GO" id="GO:0031492">
    <property type="term" value="F:nucleosomal DNA binding"/>
    <property type="evidence" value="ECO:0007669"/>
    <property type="project" value="TreeGrafter"/>
</dbReference>
<dbReference type="OMA" id="CEREGSM"/>
<evidence type="ECO:0000256" key="7">
    <source>
        <dbReference type="SAM" id="MobiDB-lite"/>
    </source>
</evidence>
<dbReference type="GO" id="GO:0006334">
    <property type="term" value="P:nucleosome assembly"/>
    <property type="evidence" value="ECO:0007669"/>
    <property type="project" value="InterPro"/>
</dbReference>
<dbReference type="GO" id="GO:0030261">
    <property type="term" value="P:chromosome condensation"/>
    <property type="evidence" value="ECO:0007669"/>
    <property type="project" value="TreeGrafter"/>
</dbReference>
<organism evidence="9 10">
    <name type="scientific">Phytophthora sojae (strain P6497)</name>
    <name type="common">Soybean stem and root rot agent</name>
    <name type="synonym">Phytophthora megasperma f. sp. glycines</name>
    <dbReference type="NCBI Taxonomy" id="1094619"/>
    <lineage>
        <taxon>Eukaryota</taxon>
        <taxon>Sar</taxon>
        <taxon>Stramenopiles</taxon>
        <taxon>Oomycota</taxon>
        <taxon>Peronosporomycetes</taxon>
        <taxon>Peronosporales</taxon>
        <taxon>Peronosporaceae</taxon>
        <taxon>Phytophthora</taxon>
    </lineage>
</organism>
<dbReference type="GeneID" id="20650927"/>
<dbReference type="KEGG" id="psoj:PHYSODRAFT_386027"/>
<evidence type="ECO:0000256" key="4">
    <source>
        <dbReference type="ARBA" id="ARBA00023125"/>
    </source>
</evidence>
<dbReference type="Proteomes" id="UP000002640">
    <property type="component" value="Unassembled WGS sequence"/>
</dbReference>
<dbReference type="InterPro" id="IPR036388">
    <property type="entry name" value="WH-like_DNA-bd_sf"/>
</dbReference>
<evidence type="ECO:0000256" key="3">
    <source>
        <dbReference type="ARBA" id="ARBA00022454"/>
    </source>
</evidence>
<dbReference type="GO" id="GO:0045910">
    <property type="term" value="P:negative regulation of DNA recombination"/>
    <property type="evidence" value="ECO:0007669"/>
    <property type="project" value="TreeGrafter"/>
</dbReference>
<feature type="domain" description="H15" evidence="8">
    <location>
        <begin position="1"/>
        <end position="65"/>
    </location>
</feature>
<dbReference type="RefSeq" id="XP_009519138.1">
    <property type="nucleotide sequence ID" value="XM_009520843.1"/>
</dbReference>
<dbReference type="GO" id="GO:0005634">
    <property type="term" value="C:nucleus"/>
    <property type="evidence" value="ECO:0007669"/>
    <property type="project" value="UniProtKB-SubCell"/>
</dbReference>
<name>G4YXI9_PHYSP</name>